<dbReference type="RefSeq" id="WP_200114945.1">
    <property type="nucleotide sequence ID" value="NZ_JAEHOH010000009.1"/>
</dbReference>
<evidence type="ECO:0000256" key="1">
    <source>
        <dbReference type="SAM" id="Phobius"/>
    </source>
</evidence>
<keyword evidence="1" id="KW-0812">Transmembrane</keyword>
<protein>
    <submittedName>
        <fullName evidence="2">ABC transporter permease</fullName>
    </submittedName>
</protein>
<keyword evidence="1" id="KW-0472">Membrane</keyword>
<keyword evidence="1" id="KW-1133">Transmembrane helix</keyword>
<sequence>MSRFGRTLSAEFRKVTATKIWWILAVVLAAYSAMMAVTFAFLFGTMSDQLGEGVPLPSGQETANMVYASVATFGYVVPLLVGSLFATGEIRHHILGLAFIAEPKRGIVLLSKTLVLLGVGALLGIAGLIGAVPSGAAVIGATGGEPMLGTTDTWSLITRVVAVIAVWAVIGFGIGLIVRNQAFAIVLALVFTQFLEPVLRAGAQFWDWSANIARFFPGAATDAFVGSSAMSLAAGDMSAAGGADPLSWWQGLLVLLVYVVVTIAAGWWLRWRRDVE</sequence>
<feature type="transmembrane region" description="Helical" evidence="1">
    <location>
        <begin position="248"/>
        <end position="269"/>
    </location>
</feature>
<name>A0A934Q7J0_9MICO</name>
<evidence type="ECO:0000313" key="2">
    <source>
        <dbReference type="EMBL" id="MBK0418795.1"/>
    </source>
</evidence>
<organism evidence="2 3">
    <name type="scientific">Leucobacter chromiisoli</name>
    <dbReference type="NCBI Taxonomy" id="2796471"/>
    <lineage>
        <taxon>Bacteria</taxon>
        <taxon>Bacillati</taxon>
        <taxon>Actinomycetota</taxon>
        <taxon>Actinomycetes</taxon>
        <taxon>Micrococcales</taxon>
        <taxon>Microbacteriaceae</taxon>
        <taxon>Leucobacter</taxon>
    </lineage>
</organism>
<feature type="transmembrane region" description="Helical" evidence="1">
    <location>
        <begin position="114"/>
        <end position="136"/>
    </location>
</feature>
<feature type="transmembrane region" description="Helical" evidence="1">
    <location>
        <begin position="65"/>
        <end position="86"/>
    </location>
</feature>
<keyword evidence="3" id="KW-1185">Reference proteome</keyword>
<dbReference type="Proteomes" id="UP000608530">
    <property type="component" value="Unassembled WGS sequence"/>
</dbReference>
<gene>
    <name evidence="2" type="ORF">JD276_07080</name>
</gene>
<comment type="caution">
    <text evidence="2">The sequence shown here is derived from an EMBL/GenBank/DDBJ whole genome shotgun (WGS) entry which is preliminary data.</text>
</comment>
<feature type="transmembrane region" description="Helical" evidence="1">
    <location>
        <begin position="185"/>
        <end position="206"/>
    </location>
</feature>
<evidence type="ECO:0000313" key="3">
    <source>
        <dbReference type="Proteomes" id="UP000608530"/>
    </source>
</evidence>
<accession>A0A934Q7J0</accession>
<feature type="transmembrane region" description="Helical" evidence="1">
    <location>
        <begin position="20"/>
        <end position="45"/>
    </location>
</feature>
<proteinExistence type="predicted"/>
<dbReference type="EMBL" id="JAEHOH010000009">
    <property type="protein sequence ID" value="MBK0418795.1"/>
    <property type="molecule type" value="Genomic_DNA"/>
</dbReference>
<feature type="transmembrane region" description="Helical" evidence="1">
    <location>
        <begin position="156"/>
        <end position="178"/>
    </location>
</feature>
<reference evidence="2" key="1">
    <citation type="submission" date="2020-12" db="EMBL/GenBank/DDBJ databases">
        <title>Leucobacter sp. CAS1, isolated from Chromium sludge.</title>
        <authorList>
            <person name="Xu Z."/>
        </authorList>
    </citation>
    <scope>NUCLEOTIDE SEQUENCE</scope>
    <source>
        <strain evidence="2">CSA1</strain>
    </source>
</reference>
<dbReference type="AlphaFoldDB" id="A0A934Q7J0"/>